<sequence length="193" mass="21988">MSRAVTRSRLNSTTDQFMAEKINESDILERLNQTHTVRGFFITTVDVLTEAIDALMQRIFRKDNFAVKSVVEPLLHDTGPLGDLTVRLKLLFGLGVIPDEVFHDIEHLIKLRNQLNHDATEYQFTDPQILAPIKALNLVKKMGMLHLNVVEPDDDIDLSFYHLQLQRQQQVIKSGLSLAIIQICNALNKDSPF</sequence>
<dbReference type="KEGG" id="vco:VC0395_0194"/>
<gene>
    <name evidence="1" type="primary">mtlR</name>
    <name evidence="1" type="ordered locus">VC0395_0194</name>
</gene>
<evidence type="ECO:0000313" key="2">
    <source>
        <dbReference type="Proteomes" id="UP000000249"/>
    </source>
</evidence>
<dbReference type="SUPFAM" id="SSF158668">
    <property type="entry name" value="MtlR-like"/>
    <property type="match status" value="1"/>
</dbReference>
<dbReference type="EMBL" id="CP000626">
    <property type="protein sequence ID" value="ABQ18355.1"/>
    <property type="molecule type" value="Genomic_DNA"/>
</dbReference>
<dbReference type="OrthoDB" id="7060391at2"/>
<dbReference type="FunFam" id="1.20.120.330:FF:000025">
    <property type="entry name" value="Mannitol operon repressor"/>
    <property type="match status" value="1"/>
</dbReference>
<accession>A0A0H3ACI9</accession>
<organism evidence="1 2">
    <name type="scientific">Vibrio cholerae serotype O1 (strain ATCC 39541 / Classical Ogawa 395 / O395)</name>
    <dbReference type="NCBI Taxonomy" id="345073"/>
    <lineage>
        <taxon>Bacteria</taxon>
        <taxon>Pseudomonadati</taxon>
        <taxon>Pseudomonadota</taxon>
        <taxon>Gammaproteobacteria</taxon>
        <taxon>Vibrionales</taxon>
        <taxon>Vibrionaceae</taxon>
        <taxon>Vibrio</taxon>
    </lineage>
</organism>
<dbReference type="KEGG" id="vcr:VC395_A1070"/>
<evidence type="ECO:0000313" key="1">
    <source>
        <dbReference type="EMBL" id="ABQ18355.1"/>
    </source>
</evidence>
<dbReference type="InterPro" id="IPR007761">
    <property type="entry name" value="MtlR-like"/>
</dbReference>
<dbReference type="Gene3D" id="1.20.120.330">
    <property type="entry name" value="Nucleotidyltransferases domain 2"/>
    <property type="match status" value="1"/>
</dbReference>
<dbReference type="Proteomes" id="UP000000249">
    <property type="component" value="Chromosome 2"/>
</dbReference>
<dbReference type="GO" id="GO:0045892">
    <property type="term" value="P:negative regulation of DNA-templated transcription"/>
    <property type="evidence" value="ECO:0007669"/>
    <property type="project" value="TreeGrafter"/>
</dbReference>
<dbReference type="PATRIC" id="fig|345073.21.peg.3793"/>
<dbReference type="NCBIfam" id="NF008234">
    <property type="entry name" value="PRK11001.1"/>
    <property type="match status" value="1"/>
</dbReference>
<name>A0A0H3ACI9_VIBC3</name>
<dbReference type="InterPro" id="IPR038026">
    <property type="entry name" value="MtlR-like_sf"/>
</dbReference>
<dbReference type="Pfam" id="PF05068">
    <property type="entry name" value="MtlR"/>
    <property type="match status" value="1"/>
</dbReference>
<dbReference type="PANTHER" id="PTHR37941">
    <property type="entry name" value="FUMARASE E-RELATED"/>
    <property type="match status" value="1"/>
</dbReference>
<dbReference type="AlphaFoldDB" id="A0A0H3ACI9"/>
<dbReference type="PANTHER" id="PTHR37941:SF1">
    <property type="entry name" value="FUMARASE E-RELATED"/>
    <property type="match status" value="1"/>
</dbReference>
<reference evidence="1 2" key="1">
    <citation type="submission" date="2007-03" db="EMBL/GenBank/DDBJ databases">
        <authorList>
            <person name="Heidelberg J."/>
        </authorList>
    </citation>
    <scope>NUCLEOTIDE SEQUENCE [LARGE SCALE GENOMIC DNA]</scope>
    <source>
        <strain evidence="2">ATCC 39541 / Classical Ogawa 395 / O395</strain>
    </source>
</reference>
<dbReference type="eggNOG" id="COG3722">
    <property type="taxonomic scope" value="Bacteria"/>
</dbReference>
<proteinExistence type="predicted"/>
<protein>
    <submittedName>
        <fullName evidence="1">Mannitol operon repressor</fullName>
    </submittedName>
</protein>